<evidence type="ECO:0000256" key="1">
    <source>
        <dbReference type="SAM" id="Phobius"/>
    </source>
</evidence>
<proteinExistence type="predicted"/>
<name>A0A9E2BK30_PSYF1</name>
<accession>A0A9E2BK30</accession>
<keyword evidence="1" id="KW-1133">Transmembrane helix</keyword>
<organism evidence="2 3">
    <name type="scientific">Psychracetigena formicireducens</name>
    <dbReference type="NCBI Taxonomy" id="2986056"/>
    <lineage>
        <taxon>Bacteria</taxon>
        <taxon>Bacillati</taxon>
        <taxon>Candidatus Lithacetigenota</taxon>
        <taxon>Candidatus Psychracetigena</taxon>
    </lineage>
</organism>
<keyword evidence="1" id="KW-0812">Transmembrane</keyword>
<reference evidence="2 3" key="1">
    <citation type="journal article" date="2021" name="bioRxiv">
        <title>Unique metabolic strategies in Hadean analogues reveal hints for primordial physiology.</title>
        <authorList>
            <person name="Nobu M.K."/>
            <person name="Nakai R."/>
            <person name="Tamazawa S."/>
            <person name="Mori H."/>
            <person name="Toyoda A."/>
            <person name="Ijiri A."/>
            <person name="Suzuki S."/>
            <person name="Kurokawa K."/>
            <person name="Kamagata Y."/>
            <person name="Tamaki H."/>
        </authorList>
    </citation>
    <scope>NUCLEOTIDE SEQUENCE [LARGE SCALE GENOMIC DNA]</scope>
    <source>
        <strain evidence="2">BS525</strain>
    </source>
</reference>
<feature type="transmembrane region" description="Helical" evidence="1">
    <location>
        <begin position="21"/>
        <end position="37"/>
    </location>
</feature>
<sequence>MGSGVQRGDRKILKERYRLKTLLLLIFFSILIIWGIYREEALIVFRNATLLCLSCMGLK</sequence>
<dbReference type="AlphaFoldDB" id="A0A9E2BK30"/>
<dbReference type="EMBL" id="QLTW01000010">
    <property type="protein sequence ID" value="MBT9144534.1"/>
    <property type="molecule type" value="Genomic_DNA"/>
</dbReference>
<keyword evidence="1" id="KW-0472">Membrane</keyword>
<evidence type="ECO:0008006" key="4">
    <source>
        <dbReference type="Google" id="ProtNLM"/>
    </source>
</evidence>
<comment type="caution">
    <text evidence="2">The sequence shown here is derived from an EMBL/GenBank/DDBJ whole genome shotgun (WGS) entry which is preliminary data.</text>
</comment>
<protein>
    <recommendedName>
        <fullName evidence="4">Thioredoxin</fullName>
    </recommendedName>
</protein>
<evidence type="ECO:0000313" key="2">
    <source>
        <dbReference type="EMBL" id="MBT9144534.1"/>
    </source>
</evidence>
<gene>
    <name evidence="2" type="ORF">DDT42_00375</name>
</gene>
<dbReference type="Proteomes" id="UP000811545">
    <property type="component" value="Unassembled WGS sequence"/>
</dbReference>
<evidence type="ECO:0000313" key="3">
    <source>
        <dbReference type="Proteomes" id="UP000811545"/>
    </source>
</evidence>